<evidence type="ECO:0000313" key="3">
    <source>
        <dbReference type="Proteomes" id="UP001501204"/>
    </source>
</evidence>
<keyword evidence="3" id="KW-1185">Reference proteome</keyword>
<comment type="caution">
    <text evidence="2">The sequence shown here is derived from an EMBL/GenBank/DDBJ whole genome shotgun (WGS) entry which is preliminary data.</text>
</comment>
<name>A0ABN2L508_9MICC</name>
<dbReference type="Proteomes" id="UP001501204">
    <property type="component" value="Unassembled WGS sequence"/>
</dbReference>
<keyword evidence="1" id="KW-1133">Transmembrane helix</keyword>
<proteinExistence type="predicted"/>
<feature type="transmembrane region" description="Helical" evidence="1">
    <location>
        <begin position="12"/>
        <end position="32"/>
    </location>
</feature>
<protein>
    <recommendedName>
        <fullName evidence="4">Secreted protein</fullName>
    </recommendedName>
</protein>
<accession>A0ABN2L508</accession>
<evidence type="ECO:0000313" key="2">
    <source>
        <dbReference type="EMBL" id="GAA1774506.1"/>
    </source>
</evidence>
<reference evidence="2 3" key="1">
    <citation type="journal article" date="2019" name="Int. J. Syst. Evol. Microbiol.">
        <title>The Global Catalogue of Microorganisms (GCM) 10K type strain sequencing project: providing services to taxonomists for standard genome sequencing and annotation.</title>
        <authorList>
            <consortium name="The Broad Institute Genomics Platform"/>
            <consortium name="The Broad Institute Genome Sequencing Center for Infectious Disease"/>
            <person name="Wu L."/>
            <person name="Ma J."/>
        </authorList>
    </citation>
    <scope>NUCLEOTIDE SEQUENCE [LARGE SCALE GENOMIC DNA]</scope>
    <source>
        <strain evidence="2 3">JCM 14735</strain>
    </source>
</reference>
<gene>
    <name evidence="2" type="ORF">GCM10009767_35640</name>
</gene>
<evidence type="ECO:0008006" key="4">
    <source>
        <dbReference type="Google" id="ProtNLM"/>
    </source>
</evidence>
<dbReference type="EMBL" id="BAAAOA010000047">
    <property type="protein sequence ID" value="GAA1774506.1"/>
    <property type="molecule type" value="Genomic_DNA"/>
</dbReference>
<evidence type="ECO:0000256" key="1">
    <source>
        <dbReference type="SAM" id="Phobius"/>
    </source>
</evidence>
<organism evidence="2 3">
    <name type="scientific">Kocuria aegyptia</name>
    <dbReference type="NCBI Taxonomy" id="330943"/>
    <lineage>
        <taxon>Bacteria</taxon>
        <taxon>Bacillati</taxon>
        <taxon>Actinomycetota</taxon>
        <taxon>Actinomycetes</taxon>
        <taxon>Micrococcales</taxon>
        <taxon>Micrococcaceae</taxon>
        <taxon>Kocuria</taxon>
    </lineage>
</organism>
<sequence>MTVATLSGWEVTGIVAGVIAATLAIPVLTLAIRQELRATHRGMVEWQDEKVNDGTFMIRNVGLDIARDVTIRAWSSLDPVVTEVAKTVPTGEAVKVHLPRREQAGPDLSEVPPHIEIPRVPDEMPTMDAKYNGILAGSQMEIDRQTQWQKLKAAQDARDAHRQLMVESVTGQQVAVTISWRTKYSQWHKDELRTG</sequence>
<keyword evidence="1" id="KW-0472">Membrane</keyword>
<keyword evidence="1" id="KW-0812">Transmembrane</keyword>